<feature type="repeat" description="ANK" evidence="2">
    <location>
        <begin position="15"/>
        <end position="47"/>
    </location>
</feature>
<dbReference type="PROSITE" id="PS50297">
    <property type="entry name" value="ANK_REP_REGION"/>
    <property type="match status" value="1"/>
</dbReference>
<accession>A0A0B2SDJ0</accession>
<proteinExistence type="predicted"/>
<keyword evidence="2" id="KW-0040">ANK repeat</keyword>
<dbReference type="InterPro" id="IPR002110">
    <property type="entry name" value="Ankyrin_rpt"/>
</dbReference>
<dbReference type="GO" id="GO:0009738">
    <property type="term" value="P:abscisic acid-activated signaling pathway"/>
    <property type="evidence" value="ECO:0007669"/>
    <property type="project" value="InterPro"/>
</dbReference>
<dbReference type="Proteomes" id="UP000053555">
    <property type="component" value="Unassembled WGS sequence"/>
</dbReference>
<dbReference type="Gene3D" id="1.25.40.20">
    <property type="entry name" value="Ankyrin repeat-containing domain"/>
    <property type="match status" value="1"/>
</dbReference>
<dbReference type="AlphaFoldDB" id="A0A0B2SDJ0"/>
<dbReference type="GO" id="GO:0045324">
    <property type="term" value="P:late endosome to vacuole transport"/>
    <property type="evidence" value="ECO:0007669"/>
    <property type="project" value="TreeGrafter"/>
</dbReference>
<dbReference type="Pfam" id="PF00023">
    <property type="entry name" value="Ank"/>
    <property type="match status" value="1"/>
</dbReference>
<gene>
    <name evidence="3" type="ORF">glysoja_049439</name>
</gene>
<dbReference type="SUPFAM" id="SSF48403">
    <property type="entry name" value="Ankyrin repeat"/>
    <property type="match status" value="1"/>
</dbReference>
<evidence type="ECO:0000256" key="1">
    <source>
        <dbReference type="ARBA" id="ARBA00004413"/>
    </source>
</evidence>
<comment type="subcellular location">
    <subcellularLocation>
        <location evidence="1">Cell membrane</location>
        <topology evidence="1">Peripheral membrane protein</topology>
        <orientation evidence="1">Cytoplasmic side</orientation>
    </subcellularLocation>
</comment>
<dbReference type="GO" id="GO:0006952">
    <property type="term" value="P:defense response"/>
    <property type="evidence" value="ECO:0007669"/>
    <property type="project" value="InterPro"/>
</dbReference>
<sequence length="63" mass="6748">VILVAGVDVNIRNMHNGIPLHIALARGAKSCVELLLSIGANCNVQVFIQVPNLLCFSTVLHEV</sequence>
<dbReference type="GO" id="GO:0016567">
    <property type="term" value="P:protein ubiquitination"/>
    <property type="evidence" value="ECO:0007669"/>
    <property type="project" value="InterPro"/>
</dbReference>
<feature type="non-terminal residue" evidence="3">
    <location>
        <position position="1"/>
    </location>
</feature>
<evidence type="ECO:0000256" key="2">
    <source>
        <dbReference type="PROSITE-ProRule" id="PRU00023"/>
    </source>
</evidence>
<reference evidence="3" key="1">
    <citation type="submission" date="2014-07" db="EMBL/GenBank/DDBJ databases">
        <title>Identification of a novel salt tolerance gene in wild soybean by whole-genome sequencing.</title>
        <authorList>
            <person name="Lam H.-M."/>
            <person name="Qi X."/>
            <person name="Li M.-W."/>
            <person name="Liu X."/>
            <person name="Xie M."/>
            <person name="Ni M."/>
            <person name="Xu X."/>
        </authorList>
    </citation>
    <scope>NUCLEOTIDE SEQUENCE [LARGE SCALE GENOMIC DNA]</scope>
    <source>
        <tissue evidence="3">Root</tissue>
    </source>
</reference>
<protein>
    <submittedName>
        <fullName evidence="3">E3 ubiquitin-protein ligase KEG</fullName>
    </submittedName>
</protein>
<dbReference type="PANTHER" id="PTHR46960:SF1">
    <property type="entry name" value="E3 UBIQUITIN-PROTEIN LIGASE KEG"/>
    <property type="match status" value="1"/>
</dbReference>
<dbReference type="EMBL" id="KN644041">
    <property type="protein sequence ID" value="KHN42863.1"/>
    <property type="molecule type" value="Genomic_DNA"/>
</dbReference>
<dbReference type="InterPro" id="IPR044584">
    <property type="entry name" value="KEG"/>
</dbReference>
<name>A0A0B2SDJ0_GLYSO</name>
<dbReference type="GO" id="GO:0005802">
    <property type="term" value="C:trans-Golgi network"/>
    <property type="evidence" value="ECO:0007669"/>
    <property type="project" value="TreeGrafter"/>
</dbReference>
<evidence type="ECO:0000313" key="3">
    <source>
        <dbReference type="EMBL" id="KHN42863.1"/>
    </source>
</evidence>
<dbReference type="PANTHER" id="PTHR46960">
    <property type="entry name" value="E3 UBIQUITIN-PROTEIN LIGASE KEG"/>
    <property type="match status" value="1"/>
</dbReference>
<organism evidence="3">
    <name type="scientific">Glycine soja</name>
    <name type="common">Wild soybean</name>
    <dbReference type="NCBI Taxonomy" id="3848"/>
    <lineage>
        <taxon>Eukaryota</taxon>
        <taxon>Viridiplantae</taxon>
        <taxon>Streptophyta</taxon>
        <taxon>Embryophyta</taxon>
        <taxon>Tracheophyta</taxon>
        <taxon>Spermatophyta</taxon>
        <taxon>Magnoliopsida</taxon>
        <taxon>eudicotyledons</taxon>
        <taxon>Gunneridae</taxon>
        <taxon>Pentapetalae</taxon>
        <taxon>rosids</taxon>
        <taxon>fabids</taxon>
        <taxon>Fabales</taxon>
        <taxon>Fabaceae</taxon>
        <taxon>Papilionoideae</taxon>
        <taxon>50 kb inversion clade</taxon>
        <taxon>NPAAA clade</taxon>
        <taxon>indigoferoid/millettioid clade</taxon>
        <taxon>Phaseoleae</taxon>
        <taxon>Glycine</taxon>
        <taxon>Glycine subgen. Soja</taxon>
    </lineage>
</organism>
<dbReference type="PROSITE" id="PS50088">
    <property type="entry name" value="ANK_REPEAT"/>
    <property type="match status" value="1"/>
</dbReference>
<dbReference type="InterPro" id="IPR036770">
    <property type="entry name" value="Ankyrin_rpt-contain_sf"/>
</dbReference>
<dbReference type="GO" id="GO:0004842">
    <property type="term" value="F:ubiquitin-protein transferase activity"/>
    <property type="evidence" value="ECO:0007669"/>
    <property type="project" value="InterPro"/>
</dbReference>
<dbReference type="GO" id="GO:0005886">
    <property type="term" value="C:plasma membrane"/>
    <property type="evidence" value="ECO:0007669"/>
    <property type="project" value="UniProtKB-SubCell"/>
</dbReference>
<dbReference type="GO" id="GO:0009788">
    <property type="term" value="P:negative regulation of abscisic acid-activated signaling pathway"/>
    <property type="evidence" value="ECO:0007669"/>
    <property type="project" value="TreeGrafter"/>
</dbReference>
<dbReference type="GO" id="GO:0005769">
    <property type="term" value="C:early endosome"/>
    <property type="evidence" value="ECO:0007669"/>
    <property type="project" value="TreeGrafter"/>
</dbReference>